<dbReference type="Gene3D" id="1.25.40.10">
    <property type="entry name" value="Tetratricopeptide repeat domain"/>
    <property type="match status" value="1"/>
</dbReference>
<gene>
    <name evidence="1" type="ORF">GCM10010470_16680</name>
</gene>
<name>A0ABN3VAI7_9PSEU</name>
<dbReference type="SUPFAM" id="SSF48452">
    <property type="entry name" value="TPR-like"/>
    <property type="match status" value="1"/>
</dbReference>
<dbReference type="EMBL" id="BAAAUX010000010">
    <property type="protein sequence ID" value="GAA2783389.1"/>
    <property type="molecule type" value="Genomic_DNA"/>
</dbReference>
<sequence length="189" mass="21339">MVTVTRRLDVVYAEALEDDAELGGQRCDDLVEAASYWRRAGEHERAERALLAAVAADDGRGFFDPKATYAEFLMANGRQAEADRLFAELLRSRSTREQTYLAAATAYSRARRTREALRWTNVGVQRLAPDGFEPDFGGGDRGYELLALRRELRRGLGAPADALDELFDAATRRGDELRDRIRRLRQRTS</sequence>
<dbReference type="InterPro" id="IPR011990">
    <property type="entry name" value="TPR-like_helical_dom_sf"/>
</dbReference>
<dbReference type="Proteomes" id="UP001500979">
    <property type="component" value="Unassembled WGS sequence"/>
</dbReference>
<protein>
    <recommendedName>
        <fullName evidence="3">Tetratricopeptide repeat protein</fullName>
    </recommendedName>
</protein>
<evidence type="ECO:0000313" key="1">
    <source>
        <dbReference type="EMBL" id="GAA2783389.1"/>
    </source>
</evidence>
<evidence type="ECO:0008006" key="3">
    <source>
        <dbReference type="Google" id="ProtNLM"/>
    </source>
</evidence>
<reference evidence="1 2" key="1">
    <citation type="journal article" date="2019" name="Int. J. Syst. Evol. Microbiol.">
        <title>The Global Catalogue of Microorganisms (GCM) 10K type strain sequencing project: providing services to taxonomists for standard genome sequencing and annotation.</title>
        <authorList>
            <consortium name="The Broad Institute Genomics Platform"/>
            <consortium name="The Broad Institute Genome Sequencing Center for Infectious Disease"/>
            <person name="Wu L."/>
            <person name="Ma J."/>
        </authorList>
    </citation>
    <scope>NUCLEOTIDE SEQUENCE [LARGE SCALE GENOMIC DNA]</scope>
    <source>
        <strain evidence="1 2">JCM 9383</strain>
    </source>
</reference>
<accession>A0ABN3VAI7</accession>
<evidence type="ECO:0000313" key="2">
    <source>
        <dbReference type="Proteomes" id="UP001500979"/>
    </source>
</evidence>
<comment type="caution">
    <text evidence="1">The sequence shown here is derived from an EMBL/GenBank/DDBJ whole genome shotgun (WGS) entry which is preliminary data.</text>
</comment>
<proteinExistence type="predicted"/>
<organism evidence="1 2">
    <name type="scientific">Saccharopolyspora taberi</name>
    <dbReference type="NCBI Taxonomy" id="60895"/>
    <lineage>
        <taxon>Bacteria</taxon>
        <taxon>Bacillati</taxon>
        <taxon>Actinomycetota</taxon>
        <taxon>Actinomycetes</taxon>
        <taxon>Pseudonocardiales</taxon>
        <taxon>Pseudonocardiaceae</taxon>
        <taxon>Saccharopolyspora</taxon>
    </lineage>
</organism>
<keyword evidence="2" id="KW-1185">Reference proteome</keyword>